<protein>
    <submittedName>
        <fullName evidence="1">Uncharacterized protein</fullName>
    </submittedName>
</protein>
<gene>
    <name evidence="1" type="ORF">BRAA07T29106Z</name>
</gene>
<accession>A0A3P6B901</accession>
<dbReference type="EMBL" id="LR031574">
    <property type="protein sequence ID" value="VDC97599.1"/>
    <property type="molecule type" value="Genomic_DNA"/>
</dbReference>
<reference evidence="1" key="1">
    <citation type="submission" date="2018-11" db="EMBL/GenBank/DDBJ databases">
        <authorList>
            <consortium name="Genoscope - CEA"/>
            <person name="William W."/>
        </authorList>
    </citation>
    <scope>NUCLEOTIDE SEQUENCE</scope>
</reference>
<dbReference type="AlphaFoldDB" id="A0A3P6B901"/>
<evidence type="ECO:0000313" key="1">
    <source>
        <dbReference type="EMBL" id="VDC97599.1"/>
    </source>
</evidence>
<name>A0A3P6B901_BRACM</name>
<organism evidence="1">
    <name type="scientific">Brassica campestris</name>
    <name type="common">Field mustard</name>
    <dbReference type="NCBI Taxonomy" id="3711"/>
    <lineage>
        <taxon>Eukaryota</taxon>
        <taxon>Viridiplantae</taxon>
        <taxon>Streptophyta</taxon>
        <taxon>Embryophyta</taxon>
        <taxon>Tracheophyta</taxon>
        <taxon>Spermatophyta</taxon>
        <taxon>Magnoliopsida</taxon>
        <taxon>eudicotyledons</taxon>
        <taxon>Gunneridae</taxon>
        <taxon>Pentapetalae</taxon>
        <taxon>rosids</taxon>
        <taxon>malvids</taxon>
        <taxon>Brassicales</taxon>
        <taxon>Brassicaceae</taxon>
        <taxon>Brassiceae</taxon>
        <taxon>Brassica</taxon>
    </lineage>
</organism>
<proteinExistence type="predicted"/>
<sequence length="46" mass="5513">MIELQNTILGKPLLMKKHFSRLSFLRIKNMTMFMVCLHSPYWSVDI</sequence>